<dbReference type="Gene3D" id="1.10.510.40">
    <property type="match status" value="1"/>
</dbReference>
<comment type="similarity">
    <text evidence="2">Belongs to the IucA/IucC family.</text>
</comment>
<gene>
    <name evidence="6" type="primary">asbB_1</name>
    <name evidence="5" type="ORF">LS41612_01660</name>
    <name evidence="6" type="ORF">NCTC10338_04469</name>
</gene>
<dbReference type="Pfam" id="PF06276">
    <property type="entry name" value="FhuF"/>
    <property type="match status" value="1"/>
</dbReference>
<dbReference type="InterPro" id="IPR037455">
    <property type="entry name" value="LucA/IucC-like"/>
</dbReference>
<dbReference type="GO" id="GO:0019290">
    <property type="term" value="P:siderophore biosynthetic process"/>
    <property type="evidence" value="ECO:0007669"/>
    <property type="project" value="InterPro"/>
</dbReference>
<dbReference type="Proteomes" id="UP000238825">
    <property type="component" value="Chromosome"/>
</dbReference>
<dbReference type="EC" id="6.3.2.-" evidence="6"/>
<dbReference type="AlphaFoldDB" id="A0A2S0JVI2"/>
<proteinExistence type="inferred from homology"/>
<dbReference type="Proteomes" id="UP000255295">
    <property type="component" value="Unassembled WGS sequence"/>
</dbReference>
<dbReference type="InterPro" id="IPR007310">
    <property type="entry name" value="Aerobactin_biosyn_IucA/IucC_N"/>
</dbReference>
<dbReference type="InterPro" id="IPR022770">
    <property type="entry name" value="IucA/IucC-like_C"/>
</dbReference>
<protein>
    <submittedName>
        <fullName evidence="5">IucA/IucC family siderophore biosynthesis protein</fullName>
    </submittedName>
    <submittedName>
        <fullName evidence="6">Petrobactin biosynthesis protein AsbB</fullName>
        <ecNumber evidence="6">6.3.2.-</ecNumber>
    </submittedName>
</protein>
<evidence type="ECO:0000259" key="4">
    <source>
        <dbReference type="Pfam" id="PF06276"/>
    </source>
</evidence>
<dbReference type="EMBL" id="CP019980">
    <property type="protein sequence ID" value="AVK95091.1"/>
    <property type="molecule type" value="Genomic_DNA"/>
</dbReference>
<keyword evidence="6" id="KW-0436">Ligase</keyword>
<dbReference type="GeneID" id="48274886"/>
<dbReference type="EMBL" id="UFSZ01000001">
    <property type="protein sequence ID" value="SUV19582.1"/>
    <property type="molecule type" value="Genomic_DNA"/>
</dbReference>
<feature type="domain" description="Aerobactin siderophore biosynthesis IucA/IucC N-terminal" evidence="3">
    <location>
        <begin position="169"/>
        <end position="399"/>
    </location>
</feature>
<feature type="domain" description="Aerobactin siderophore biosynthesis IucA/IucC-like C-terminal" evidence="4">
    <location>
        <begin position="440"/>
        <end position="577"/>
    </location>
</feature>
<evidence type="ECO:0000313" key="6">
    <source>
        <dbReference type="EMBL" id="SUV19582.1"/>
    </source>
</evidence>
<reference evidence="6 8" key="2">
    <citation type="submission" date="2018-06" db="EMBL/GenBank/DDBJ databases">
        <authorList>
            <consortium name="Pathogen Informatics"/>
            <person name="Doyle S."/>
        </authorList>
    </citation>
    <scope>NUCLEOTIDE SEQUENCE [LARGE SCALE GENOMIC DNA]</scope>
    <source>
        <strain evidence="6 8">NCTC10338</strain>
    </source>
</reference>
<dbReference type="PANTHER" id="PTHR34384:SF6">
    <property type="entry name" value="STAPHYLOFERRIN B SYNTHASE"/>
    <property type="match status" value="1"/>
</dbReference>
<evidence type="ECO:0000313" key="8">
    <source>
        <dbReference type="Proteomes" id="UP000255295"/>
    </source>
</evidence>
<dbReference type="RefSeq" id="WP_024364019.1">
    <property type="nucleotide sequence ID" value="NZ_BJNS01000038.1"/>
</dbReference>
<comment type="pathway">
    <text evidence="1">Siderophore biosynthesis.</text>
</comment>
<evidence type="ECO:0000313" key="7">
    <source>
        <dbReference type="Proteomes" id="UP000238825"/>
    </source>
</evidence>
<evidence type="ECO:0000256" key="2">
    <source>
        <dbReference type="ARBA" id="ARBA00007832"/>
    </source>
</evidence>
<organism evidence="5 7">
    <name type="scientific">Lysinibacillus sphaericus</name>
    <name type="common">Bacillus sphaericus</name>
    <dbReference type="NCBI Taxonomy" id="1421"/>
    <lineage>
        <taxon>Bacteria</taxon>
        <taxon>Bacillati</taxon>
        <taxon>Bacillota</taxon>
        <taxon>Bacilli</taxon>
        <taxon>Bacillales</taxon>
        <taxon>Bacillaceae</taxon>
        <taxon>Lysinibacillus</taxon>
    </lineage>
</organism>
<evidence type="ECO:0000313" key="5">
    <source>
        <dbReference type="EMBL" id="AVK95091.1"/>
    </source>
</evidence>
<evidence type="ECO:0000259" key="3">
    <source>
        <dbReference type="Pfam" id="PF04183"/>
    </source>
</evidence>
<evidence type="ECO:0000256" key="1">
    <source>
        <dbReference type="ARBA" id="ARBA00004924"/>
    </source>
</evidence>
<dbReference type="PANTHER" id="PTHR34384">
    <property type="entry name" value="L-2,3-DIAMINOPROPANOATE--CITRATE LIGASE"/>
    <property type="match status" value="1"/>
</dbReference>
<dbReference type="Pfam" id="PF04183">
    <property type="entry name" value="IucA_IucC"/>
    <property type="match status" value="1"/>
</dbReference>
<dbReference type="GO" id="GO:0016881">
    <property type="term" value="F:acid-amino acid ligase activity"/>
    <property type="evidence" value="ECO:0007669"/>
    <property type="project" value="UniProtKB-ARBA"/>
</dbReference>
<accession>A0A2S0JVI2</accession>
<name>A0A2S0JVI2_LYSSH</name>
<sequence length="607" mass="69631">MIVQQSVSARERATEIIKKDLMDAFLVEQFFDGDTYSKQSLQDAAKEISALFAHYHSHEVEVYIGNFCFLVEKSYKQGEQWVRHSPIYRQVAGQWQLIVSIEELATSILQTSLSAKACQHPAVADFLKGLLVAVEQLTLSIEQMNNYDASAPQTPYQWHVKGELIASFRDRPFHPLAKAKIGLSAQDYQQYMAEFGQPISLRWVAIRHDVVVKGNEQTPIQCFDLLEEKQKYEIAQEFERRGLRQSEYTMMPVHPWQLQNIILKDFEQELADGMIVILTAKAGDLCATSSLRSLAFNQPSSRMLKLPVSVLSLGASRYLPVVKLLNGLAGEKLLRQAISCDPILTEKVILCEEQNWWGYMPETMGLFDDHPRHLAAQIRIYPKQLLDANYKIIPMSSLAVNLKGHHYLDELFGQTLTKQQVIDFYTEMVTMFYEIAMRLFKVGVLPEIHGQNCCLVLKNNQIHRLLFRDHDSVRLHMPYLERHHIQDPQYYIRPGYSNSLYNESVEKLIFYIQSLGTQVNLASIMEALAQVYSISERTLWYTTKQALMKAVTVVDIPAADKVRLWKVLFEQKQWPVKLIIRPLLEADGVPGAMPSGKGQGYNPFWNL</sequence>
<reference evidence="5 7" key="1">
    <citation type="submission" date="2017-03" db="EMBL/GenBank/DDBJ databases">
        <title>The whole genome sequencing and assembly of Lysinibacillus sphaericus DSM 28T strain.</title>
        <authorList>
            <person name="Lee Y.-J."/>
            <person name="Yi H."/>
            <person name="Bahn Y.-S."/>
            <person name="Kim J.F."/>
            <person name="Lee D.-W."/>
        </authorList>
    </citation>
    <scope>NUCLEOTIDE SEQUENCE [LARGE SCALE GENOMIC DNA]</scope>
    <source>
        <strain evidence="5 7">DSM 28</strain>
    </source>
</reference>